<keyword evidence="3" id="KW-1185">Reference proteome</keyword>
<protein>
    <submittedName>
        <fullName evidence="2">Uncharacterized protein</fullName>
    </submittedName>
</protein>
<organism evidence="2 3">
    <name type="scientific">Lyngbya aestuarii BL J</name>
    <dbReference type="NCBI Taxonomy" id="1348334"/>
    <lineage>
        <taxon>Bacteria</taxon>
        <taxon>Bacillati</taxon>
        <taxon>Cyanobacteriota</taxon>
        <taxon>Cyanophyceae</taxon>
        <taxon>Oscillatoriophycideae</taxon>
        <taxon>Oscillatoriales</taxon>
        <taxon>Microcoleaceae</taxon>
        <taxon>Lyngbya</taxon>
    </lineage>
</organism>
<evidence type="ECO:0000256" key="1">
    <source>
        <dbReference type="SAM" id="MobiDB-lite"/>
    </source>
</evidence>
<feature type="compositionally biased region" description="Polar residues" evidence="1">
    <location>
        <begin position="21"/>
        <end position="31"/>
    </location>
</feature>
<accession>U7QNF3</accession>
<feature type="region of interest" description="Disordered" evidence="1">
    <location>
        <begin position="1"/>
        <end position="42"/>
    </location>
</feature>
<dbReference type="AlphaFoldDB" id="U7QNF3"/>
<dbReference type="EMBL" id="AUZM01000003">
    <property type="protein sequence ID" value="ERT09504.1"/>
    <property type="molecule type" value="Genomic_DNA"/>
</dbReference>
<comment type="caution">
    <text evidence="2">The sequence shown here is derived from an EMBL/GenBank/DDBJ whole genome shotgun (WGS) entry which is preliminary data.</text>
</comment>
<proteinExistence type="predicted"/>
<sequence length="42" mass="4566">MQIYKTRSDNLGSILGEESMPTLNGSPPTTERTIRDVGLSTV</sequence>
<name>U7QNF3_9CYAN</name>
<gene>
    <name evidence="2" type="ORF">M595_0524</name>
</gene>
<dbReference type="Proteomes" id="UP000017127">
    <property type="component" value="Unassembled WGS sequence"/>
</dbReference>
<reference evidence="2 3" key="1">
    <citation type="journal article" date="2013" name="Front. Microbiol.">
        <title>Comparative genomic analyses of the cyanobacterium, Lyngbya aestuarii BL J, a powerful hydrogen producer.</title>
        <authorList>
            <person name="Kothari A."/>
            <person name="Vaughn M."/>
            <person name="Garcia-Pichel F."/>
        </authorList>
    </citation>
    <scope>NUCLEOTIDE SEQUENCE [LARGE SCALE GENOMIC DNA]</scope>
    <source>
        <strain evidence="2 3">BL J</strain>
    </source>
</reference>
<evidence type="ECO:0000313" key="3">
    <source>
        <dbReference type="Proteomes" id="UP000017127"/>
    </source>
</evidence>
<evidence type="ECO:0000313" key="2">
    <source>
        <dbReference type="EMBL" id="ERT09504.1"/>
    </source>
</evidence>